<dbReference type="OrthoDB" id="9842460at2"/>
<protein>
    <submittedName>
        <fullName evidence="1">Uncharacterized protein</fullName>
    </submittedName>
</protein>
<dbReference type="RefSeq" id="WP_117001828.1">
    <property type="nucleotide sequence ID" value="NZ_BMJS01000006.1"/>
</dbReference>
<evidence type="ECO:0000313" key="1">
    <source>
        <dbReference type="EMBL" id="GGF93518.1"/>
    </source>
</evidence>
<dbReference type="EMBL" id="BMJS01000006">
    <property type="protein sequence ID" value="GGF93518.1"/>
    <property type="molecule type" value="Genomic_DNA"/>
</dbReference>
<evidence type="ECO:0000313" key="2">
    <source>
        <dbReference type="Proteomes" id="UP000636949"/>
    </source>
</evidence>
<sequence length="102" mass="11448">MITLSNLLNKMLVENGVICIENGHEKAFDKLNRKAVLLNLLITQAEDLYHYVFGESIVDINEESYDLIQLLFIFDQALSLCDENILAVDNVLGGVYESAANK</sequence>
<gene>
    <name evidence="1" type="ORF">GCM10010995_08330</name>
</gene>
<proteinExistence type="predicted"/>
<dbReference type="AlphaFoldDB" id="A0A8J2Z3D7"/>
<accession>A0A8J2Z3D7</accession>
<dbReference type="Proteomes" id="UP000636949">
    <property type="component" value="Unassembled WGS sequence"/>
</dbReference>
<organism evidence="1 2">
    <name type="scientific">Cysteiniphilum litorale</name>
    <dbReference type="NCBI Taxonomy" id="2056700"/>
    <lineage>
        <taxon>Bacteria</taxon>
        <taxon>Pseudomonadati</taxon>
        <taxon>Pseudomonadota</taxon>
        <taxon>Gammaproteobacteria</taxon>
        <taxon>Thiotrichales</taxon>
        <taxon>Fastidiosibacteraceae</taxon>
        <taxon>Cysteiniphilum</taxon>
    </lineage>
</organism>
<keyword evidence="2" id="KW-1185">Reference proteome</keyword>
<reference evidence="1" key="2">
    <citation type="submission" date="2020-09" db="EMBL/GenBank/DDBJ databases">
        <authorList>
            <person name="Sun Q."/>
            <person name="Zhou Y."/>
        </authorList>
    </citation>
    <scope>NUCLEOTIDE SEQUENCE</scope>
    <source>
        <strain evidence="1">CGMCC 1.15758</strain>
    </source>
</reference>
<name>A0A8J2Z3D7_9GAMM</name>
<reference evidence="1" key="1">
    <citation type="journal article" date="2014" name="Int. J. Syst. Evol. Microbiol.">
        <title>Complete genome sequence of Corynebacterium casei LMG S-19264T (=DSM 44701T), isolated from a smear-ripened cheese.</title>
        <authorList>
            <consortium name="US DOE Joint Genome Institute (JGI-PGF)"/>
            <person name="Walter F."/>
            <person name="Albersmeier A."/>
            <person name="Kalinowski J."/>
            <person name="Ruckert C."/>
        </authorList>
    </citation>
    <scope>NUCLEOTIDE SEQUENCE</scope>
    <source>
        <strain evidence="1">CGMCC 1.15758</strain>
    </source>
</reference>
<comment type="caution">
    <text evidence="1">The sequence shown here is derived from an EMBL/GenBank/DDBJ whole genome shotgun (WGS) entry which is preliminary data.</text>
</comment>